<evidence type="ECO:0000313" key="3">
    <source>
        <dbReference type="Proteomes" id="UP000248961"/>
    </source>
</evidence>
<name>A0A395HKM8_ASPHC</name>
<keyword evidence="3" id="KW-1185">Reference proteome</keyword>
<dbReference type="InterPro" id="IPR019268">
    <property type="entry name" value="DUF2278"/>
</dbReference>
<dbReference type="GeneID" id="37198457"/>
<dbReference type="Proteomes" id="UP000248961">
    <property type="component" value="Unassembled WGS sequence"/>
</dbReference>
<accession>A0A395HKM8</accession>
<protein>
    <submittedName>
        <fullName evidence="2">Uncharacterized protein</fullName>
    </submittedName>
</protein>
<feature type="compositionally biased region" description="Polar residues" evidence="1">
    <location>
        <begin position="35"/>
        <end position="45"/>
    </location>
</feature>
<evidence type="ECO:0000256" key="1">
    <source>
        <dbReference type="SAM" id="MobiDB-lite"/>
    </source>
</evidence>
<dbReference type="VEuPathDB" id="FungiDB:BO97DRAFT_398074"/>
<organism evidence="2 3">
    <name type="scientific">Aspergillus homomorphus (strain CBS 101889)</name>
    <dbReference type="NCBI Taxonomy" id="1450537"/>
    <lineage>
        <taxon>Eukaryota</taxon>
        <taxon>Fungi</taxon>
        <taxon>Dikarya</taxon>
        <taxon>Ascomycota</taxon>
        <taxon>Pezizomycotina</taxon>
        <taxon>Eurotiomycetes</taxon>
        <taxon>Eurotiomycetidae</taxon>
        <taxon>Eurotiales</taxon>
        <taxon>Aspergillaceae</taxon>
        <taxon>Aspergillus</taxon>
        <taxon>Aspergillus subgen. Circumdati</taxon>
    </lineage>
</organism>
<dbReference type="EMBL" id="KZ824313">
    <property type="protein sequence ID" value="RAL08501.1"/>
    <property type="molecule type" value="Genomic_DNA"/>
</dbReference>
<feature type="region of interest" description="Disordered" evidence="1">
    <location>
        <begin position="35"/>
        <end position="54"/>
    </location>
</feature>
<gene>
    <name evidence="2" type="ORF">BO97DRAFT_398074</name>
</gene>
<dbReference type="STRING" id="1450537.A0A395HKM8"/>
<dbReference type="AlphaFoldDB" id="A0A395HKM8"/>
<dbReference type="OrthoDB" id="2580841at2759"/>
<sequence>MPVQNYGIWKAHPVQYTLDHAYQDPRTPHLSLYFTSTTQKPTNNPHAHHKHPDHIPKPTPQIKDLPHLQRAALNIQSSPNAESRLIYWINETLNHHHLTDALPALPYGFTPIDAIDHAGLDYIRGNLFNVHRGRMLEPASTSPSKSLNNDNNNPLLTTLEPHLQQAIAQHADLYIFGSQFASKNGMHDVHMNQGNGEGFRHDDGVWQDGGLILHYPDTNNWVGVFMAFASQAAHTDDEEGHALCTESGRARTWEDVLGGLASQKTKMKKPGRGLEDSVAIVGVDLQAQRPYRLGNRTTHPVSLTNWSIHNARGQTQALPRGAVLEPRSLMEFELPMCPLSGEGDTITLLNGEGLKVHGVSYSAQQIRGKHGPSVVFAQ</sequence>
<evidence type="ECO:0000313" key="2">
    <source>
        <dbReference type="EMBL" id="RAL08501.1"/>
    </source>
</evidence>
<dbReference type="RefSeq" id="XP_025547655.1">
    <property type="nucleotide sequence ID" value="XM_025694168.1"/>
</dbReference>
<dbReference type="Pfam" id="PF10042">
    <property type="entry name" value="DUF2278"/>
    <property type="match status" value="1"/>
</dbReference>
<reference evidence="2 3" key="1">
    <citation type="submission" date="2018-02" db="EMBL/GenBank/DDBJ databases">
        <title>The genomes of Aspergillus section Nigri reveals drivers in fungal speciation.</title>
        <authorList>
            <consortium name="DOE Joint Genome Institute"/>
            <person name="Vesth T.C."/>
            <person name="Nybo J."/>
            <person name="Theobald S."/>
            <person name="Brandl J."/>
            <person name="Frisvad J.C."/>
            <person name="Nielsen K.F."/>
            <person name="Lyhne E.K."/>
            <person name="Kogle M.E."/>
            <person name="Kuo A."/>
            <person name="Riley R."/>
            <person name="Clum A."/>
            <person name="Nolan M."/>
            <person name="Lipzen A."/>
            <person name="Salamov A."/>
            <person name="Henrissat B."/>
            <person name="Wiebenga A."/>
            <person name="De vries R.P."/>
            <person name="Grigoriev I.V."/>
            <person name="Mortensen U.H."/>
            <person name="Andersen M.R."/>
            <person name="Baker S.E."/>
        </authorList>
    </citation>
    <scope>NUCLEOTIDE SEQUENCE [LARGE SCALE GENOMIC DNA]</scope>
    <source>
        <strain evidence="2 3">CBS 101889</strain>
    </source>
</reference>
<proteinExistence type="predicted"/>